<evidence type="ECO:0008006" key="4">
    <source>
        <dbReference type="Google" id="ProtNLM"/>
    </source>
</evidence>
<feature type="domain" description="Thiolase C-terminal" evidence="2">
    <location>
        <begin position="267"/>
        <end position="402"/>
    </location>
</feature>
<gene>
    <name evidence="3" type="ORF">METZ01_LOCUS69941</name>
</gene>
<dbReference type="PANTHER" id="PTHR42870">
    <property type="entry name" value="ACETYL-COA C-ACETYLTRANSFERASE"/>
    <property type="match status" value="1"/>
</dbReference>
<dbReference type="InterPro" id="IPR020616">
    <property type="entry name" value="Thiolase_N"/>
</dbReference>
<dbReference type="InterPro" id="IPR016039">
    <property type="entry name" value="Thiolase-like"/>
</dbReference>
<dbReference type="CDD" id="cd00829">
    <property type="entry name" value="SCP-x_thiolase"/>
    <property type="match status" value="1"/>
</dbReference>
<dbReference type="PIRSF" id="PIRSF000429">
    <property type="entry name" value="Ac-CoA_Ac_transf"/>
    <property type="match status" value="1"/>
</dbReference>
<sequence>MATRNVFILGAYQTDFARNLNKESLGTEELMRDTIKHTFNNAGIGPESIECIHVANAFGQLYTGQGHLGAMPASVVPELWGVPSSRHEAACASSSVAVLAAMAEIEAGRYDCVLVVGIEQEKTMPGNQAAKVQEAAAWVGQDTQGVEFIWPHTFNEVAGEYERRYGLDPKYLHGIGEKNLRNAQLNPNAQTRSWKLREENFASNDEFNPVVCGRLRRNDICQITDGAAGLVLVSDRWVNANHKAQSRIVGWGHSTVGLGLQQKLERNKQSEFVMPHVRDAITAAFKRAQISGVDDLDVIEAHDCMTPSEYMAIDHFGITPPGQSWQAVDGGDIARDGRIPVNPGGGLIGGGHPVGATGARMLVDATKQVTGNAGDYQIENAQRVATLNIGGSTATTVSFIVENANS</sequence>
<dbReference type="Pfam" id="PF22691">
    <property type="entry name" value="Thiolase_C_1"/>
    <property type="match status" value="1"/>
</dbReference>
<dbReference type="InterPro" id="IPR002155">
    <property type="entry name" value="Thiolase"/>
</dbReference>
<dbReference type="AlphaFoldDB" id="A0A381TQH1"/>
<feature type="domain" description="Thiolase N-terminal" evidence="1">
    <location>
        <begin position="6"/>
        <end position="134"/>
    </location>
</feature>
<organism evidence="3">
    <name type="scientific">marine metagenome</name>
    <dbReference type="NCBI Taxonomy" id="408172"/>
    <lineage>
        <taxon>unclassified sequences</taxon>
        <taxon>metagenomes</taxon>
        <taxon>ecological metagenomes</taxon>
    </lineage>
</organism>
<dbReference type="GO" id="GO:0016747">
    <property type="term" value="F:acyltransferase activity, transferring groups other than amino-acyl groups"/>
    <property type="evidence" value="ECO:0007669"/>
    <property type="project" value="InterPro"/>
</dbReference>
<dbReference type="Pfam" id="PF00108">
    <property type="entry name" value="Thiolase_N"/>
    <property type="match status" value="1"/>
</dbReference>
<reference evidence="3" key="1">
    <citation type="submission" date="2018-05" db="EMBL/GenBank/DDBJ databases">
        <authorList>
            <person name="Lanie J.A."/>
            <person name="Ng W.-L."/>
            <person name="Kazmierczak K.M."/>
            <person name="Andrzejewski T.M."/>
            <person name="Davidsen T.M."/>
            <person name="Wayne K.J."/>
            <person name="Tettelin H."/>
            <person name="Glass J.I."/>
            <person name="Rusch D."/>
            <person name="Podicherti R."/>
            <person name="Tsui H.-C.T."/>
            <person name="Winkler M.E."/>
        </authorList>
    </citation>
    <scope>NUCLEOTIDE SEQUENCE</scope>
</reference>
<accession>A0A381TQH1</accession>
<protein>
    <recommendedName>
        <fullName evidence="4">Thiolase N-terminal domain-containing protein</fullName>
    </recommendedName>
</protein>
<dbReference type="PANTHER" id="PTHR42870:SF1">
    <property type="entry name" value="NON-SPECIFIC LIPID-TRANSFER PROTEIN-LIKE 2"/>
    <property type="match status" value="1"/>
</dbReference>
<dbReference type="InterPro" id="IPR055140">
    <property type="entry name" value="Thiolase_C_2"/>
</dbReference>
<name>A0A381TQH1_9ZZZZ</name>
<proteinExistence type="predicted"/>
<evidence type="ECO:0000313" key="3">
    <source>
        <dbReference type="EMBL" id="SVA17087.1"/>
    </source>
</evidence>
<dbReference type="SUPFAM" id="SSF53901">
    <property type="entry name" value="Thiolase-like"/>
    <property type="match status" value="2"/>
</dbReference>
<evidence type="ECO:0000259" key="1">
    <source>
        <dbReference type="Pfam" id="PF00108"/>
    </source>
</evidence>
<dbReference type="NCBIfam" id="NF004936">
    <property type="entry name" value="PRK06289.1"/>
    <property type="match status" value="1"/>
</dbReference>
<dbReference type="EMBL" id="UINC01004821">
    <property type="protein sequence ID" value="SVA17087.1"/>
    <property type="molecule type" value="Genomic_DNA"/>
</dbReference>
<dbReference type="Gene3D" id="3.40.47.10">
    <property type="match status" value="1"/>
</dbReference>
<evidence type="ECO:0000259" key="2">
    <source>
        <dbReference type="Pfam" id="PF22691"/>
    </source>
</evidence>